<keyword evidence="6 9" id="KW-0472">Membrane</keyword>
<dbReference type="EMBL" id="CM004474">
    <property type="protein sequence ID" value="OCT81525.1"/>
    <property type="molecule type" value="Genomic_DNA"/>
</dbReference>
<feature type="domain" description="G-protein coupled receptors family 3 profile" evidence="10">
    <location>
        <begin position="190"/>
        <end position="354"/>
    </location>
</feature>
<dbReference type="GO" id="GO:0004930">
    <property type="term" value="F:G protein-coupled receptor activity"/>
    <property type="evidence" value="ECO:0007669"/>
    <property type="project" value="UniProtKB-KW"/>
</dbReference>
<feature type="transmembrane region" description="Helical" evidence="9">
    <location>
        <begin position="147"/>
        <end position="170"/>
    </location>
</feature>
<dbReference type="InterPro" id="IPR011500">
    <property type="entry name" value="GPCR_3_9-Cys_dom"/>
</dbReference>
<proteinExistence type="predicted"/>
<feature type="transmembrane region" description="Helical" evidence="9">
    <location>
        <begin position="291"/>
        <end position="311"/>
    </location>
</feature>
<evidence type="ECO:0000256" key="3">
    <source>
        <dbReference type="ARBA" id="ARBA00022692"/>
    </source>
</evidence>
<gene>
    <name evidence="11" type="ORF">XELAEV_18028348mg</name>
</gene>
<sequence length="366" mass="40946">MKNTKTYRSSSFGTITSKKLNKLIQNLAFRTSSGDEIYFTDNRDPPARYDILKCFFSKEEKLRSIKVGSFDGTKPAAKQFYINDTTDLWVPQSQCNKPCMPGFRKTKIETVCCYNCTPCAEGEMSNTTERDGCIPKKIDFLSYEDTLGATLFVIALIFSFICAVILGVFIKYRETPIVRVNNRNLSFIIAFNATKPVSKLKKYVGTQLSIVLVIVCSLGEIVISVVWIVSSPSFSEADTLTDQDTIILLCNEGSNSFFFCIIGYMGTLALLSFIAAFLAKDFPDRFNEAKNITFSMLVFCSVWVTFVPAYLSSKGSRMVAVEIFAILSSSVGLLGCIFIPKCYVIFLTPKVNTRHTFVIRLLKNLG</sequence>
<feature type="domain" description="G-protein coupled receptors family 3 profile" evidence="10">
    <location>
        <begin position="147"/>
        <end position="189"/>
    </location>
</feature>
<comment type="subcellular location">
    <subcellularLocation>
        <location evidence="1">Cell membrane</location>
        <topology evidence="1">Multi-pass membrane protein</topology>
    </subcellularLocation>
</comment>
<evidence type="ECO:0000256" key="4">
    <source>
        <dbReference type="ARBA" id="ARBA00022989"/>
    </source>
</evidence>
<dbReference type="InterPro" id="IPR017979">
    <property type="entry name" value="GPCR_3_CS"/>
</dbReference>
<dbReference type="InterPro" id="IPR038550">
    <property type="entry name" value="GPCR_3_9-Cys_sf"/>
</dbReference>
<dbReference type="PROSITE" id="PS00981">
    <property type="entry name" value="G_PROTEIN_RECEP_F3_3"/>
    <property type="match status" value="1"/>
</dbReference>
<feature type="transmembrane region" description="Helical" evidence="9">
    <location>
        <begin position="208"/>
        <end position="229"/>
    </location>
</feature>
<dbReference type="Pfam" id="PF00003">
    <property type="entry name" value="7tm_3"/>
    <property type="match status" value="1"/>
</dbReference>
<evidence type="ECO:0000256" key="1">
    <source>
        <dbReference type="ARBA" id="ARBA00004651"/>
    </source>
</evidence>
<dbReference type="InterPro" id="IPR017978">
    <property type="entry name" value="GPCR_3_C"/>
</dbReference>
<dbReference type="PANTHER" id="PTHR24061">
    <property type="entry name" value="CALCIUM-SENSING RECEPTOR-RELATED"/>
    <property type="match status" value="1"/>
</dbReference>
<dbReference type="PANTHER" id="PTHR24061:SF599">
    <property type="entry name" value="G-PROTEIN COUPLED RECEPTORS FAMILY 3 PROFILE DOMAIN-CONTAINING PROTEIN"/>
    <property type="match status" value="1"/>
</dbReference>
<keyword evidence="2" id="KW-1003">Cell membrane</keyword>
<dbReference type="InterPro" id="IPR028082">
    <property type="entry name" value="Peripla_BP_I"/>
</dbReference>
<evidence type="ECO:0000256" key="2">
    <source>
        <dbReference type="ARBA" id="ARBA00022475"/>
    </source>
</evidence>
<evidence type="ECO:0000256" key="6">
    <source>
        <dbReference type="ARBA" id="ARBA00023136"/>
    </source>
</evidence>
<organism evidence="11 12">
    <name type="scientific">Xenopus laevis</name>
    <name type="common">African clawed frog</name>
    <dbReference type="NCBI Taxonomy" id="8355"/>
    <lineage>
        <taxon>Eukaryota</taxon>
        <taxon>Metazoa</taxon>
        <taxon>Chordata</taxon>
        <taxon>Craniata</taxon>
        <taxon>Vertebrata</taxon>
        <taxon>Euteleostomi</taxon>
        <taxon>Amphibia</taxon>
        <taxon>Batrachia</taxon>
        <taxon>Anura</taxon>
        <taxon>Pipoidea</taxon>
        <taxon>Pipidae</taxon>
        <taxon>Xenopodinae</taxon>
        <taxon>Xenopus</taxon>
        <taxon>Xenopus</taxon>
    </lineage>
</organism>
<dbReference type="Pfam" id="PF07562">
    <property type="entry name" value="NCD3G"/>
    <property type="match status" value="1"/>
</dbReference>
<evidence type="ECO:0000256" key="5">
    <source>
        <dbReference type="ARBA" id="ARBA00023040"/>
    </source>
</evidence>
<keyword evidence="5" id="KW-0675">Receptor</keyword>
<keyword evidence="3 9" id="KW-0812">Transmembrane</keyword>
<dbReference type="SUPFAM" id="SSF53822">
    <property type="entry name" value="Periplasmic binding protein-like I"/>
    <property type="match status" value="1"/>
</dbReference>
<evidence type="ECO:0000256" key="7">
    <source>
        <dbReference type="ARBA" id="ARBA00023180"/>
    </source>
</evidence>
<keyword evidence="7" id="KW-0325">Glycoprotein</keyword>
<evidence type="ECO:0000256" key="9">
    <source>
        <dbReference type="SAM" id="Phobius"/>
    </source>
</evidence>
<evidence type="ECO:0000313" key="12">
    <source>
        <dbReference type="Proteomes" id="UP000694892"/>
    </source>
</evidence>
<keyword evidence="8" id="KW-0807">Transducer</keyword>
<evidence type="ECO:0000313" key="11">
    <source>
        <dbReference type="EMBL" id="OCT81525.1"/>
    </source>
</evidence>
<dbReference type="Gene3D" id="3.40.50.2300">
    <property type="match status" value="2"/>
</dbReference>
<protein>
    <recommendedName>
        <fullName evidence="10">G-protein coupled receptors family 3 profile domain-containing protein</fullName>
    </recommendedName>
</protein>
<keyword evidence="5" id="KW-0297">G-protein coupled receptor</keyword>
<feature type="transmembrane region" description="Helical" evidence="9">
    <location>
        <begin position="256"/>
        <end position="279"/>
    </location>
</feature>
<accession>A0A974CZH5</accession>
<evidence type="ECO:0000259" key="10">
    <source>
        <dbReference type="PROSITE" id="PS50259"/>
    </source>
</evidence>
<dbReference type="PROSITE" id="PS50259">
    <property type="entry name" value="G_PROTEIN_RECEP_F3_4"/>
    <property type="match status" value="2"/>
</dbReference>
<dbReference type="GO" id="GO:0005886">
    <property type="term" value="C:plasma membrane"/>
    <property type="evidence" value="ECO:0007669"/>
    <property type="project" value="UniProtKB-SubCell"/>
</dbReference>
<reference evidence="12" key="1">
    <citation type="journal article" date="2016" name="Nature">
        <title>Genome evolution in the allotetraploid frog Xenopus laevis.</title>
        <authorList>
            <person name="Session A.M."/>
            <person name="Uno Y."/>
            <person name="Kwon T."/>
            <person name="Chapman J.A."/>
            <person name="Toyoda A."/>
            <person name="Takahashi S."/>
            <person name="Fukui A."/>
            <person name="Hikosaka A."/>
            <person name="Suzuki A."/>
            <person name="Kondo M."/>
            <person name="van Heeringen S.J."/>
            <person name="Quigley I."/>
            <person name="Heinz S."/>
            <person name="Ogino H."/>
            <person name="Ochi H."/>
            <person name="Hellsten U."/>
            <person name="Lyons J.B."/>
            <person name="Simakov O."/>
            <person name="Putnam N."/>
            <person name="Stites J."/>
            <person name="Kuroki Y."/>
            <person name="Tanaka T."/>
            <person name="Michiue T."/>
            <person name="Watanabe M."/>
            <person name="Bogdanovic O."/>
            <person name="Lister R."/>
            <person name="Georgiou G."/>
            <person name="Paranjpe S.S."/>
            <person name="van Kruijsbergen I."/>
            <person name="Shu S."/>
            <person name="Carlson J."/>
            <person name="Kinoshita T."/>
            <person name="Ohta Y."/>
            <person name="Mawaribuchi S."/>
            <person name="Jenkins J."/>
            <person name="Grimwood J."/>
            <person name="Schmutz J."/>
            <person name="Mitros T."/>
            <person name="Mozaffari S.V."/>
            <person name="Suzuki Y."/>
            <person name="Haramoto Y."/>
            <person name="Yamamoto T.S."/>
            <person name="Takagi C."/>
            <person name="Heald R."/>
            <person name="Miller K."/>
            <person name="Haudenschild C."/>
            <person name="Kitzman J."/>
            <person name="Nakayama T."/>
            <person name="Izutsu Y."/>
            <person name="Robert J."/>
            <person name="Fortriede J."/>
            <person name="Burns K."/>
            <person name="Lotay V."/>
            <person name="Karimi K."/>
            <person name="Yasuoka Y."/>
            <person name="Dichmann D.S."/>
            <person name="Flajnik M.F."/>
            <person name="Houston D.W."/>
            <person name="Shendure J."/>
            <person name="DuPasquier L."/>
            <person name="Vize P.D."/>
            <person name="Zorn A.M."/>
            <person name="Ito M."/>
            <person name="Marcotte E.M."/>
            <person name="Wallingford J.B."/>
            <person name="Ito Y."/>
            <person name="Asashima M."/>
            <person name="Ueno N."/>
            <person name="Matsuda Y."/>
            <person name="Veenstra G.J."/>
            <person name="Fujiyama A."/>
            <person name="Harland R.M."/>
            <person name="Taira M."/>
            <person name="Rokhsar D.S."/>
        </authorList>
    </citation>
    <scope>NUCLEOTIDE SEQUENCE [LARGE SCALE GENOMIC DNA]</scope>
    <source>
        <strain evidence="12">J</strain>
    </source>
</reference>
<dbReference type="OMA" id="LIICEIW"/>
<evidence type="ECO:0000256" key="8">
    <source>
        <dbReference type="ARBA" id="ARBA00023224"/>
    </source>
</evidence>
<dbReference type="InterPro" id="IPR000068">
    <property type="entry name" value="GPCR_3_Ca_sens_rcpt-rel"/>
</dbReference>
<dbReference type="Gene3D" id="2.10.50.30">
    <property type="entry name" value="GPCR, family 3, nine cysteines domain"/>
    <property type="match status" value="1"/>
</dbReference>
<feature type="transmembrane region" description="Helical" evidence="9">
    <location>
        <begin position="323"/>
        <end position="346"/>
    </location>
</feature>
<dbReference type="AlphaFoldDB" id="A0A974CZH5"/>
<keyword evidence="4 9" id="KW-1133">Transmembrane helix</keyword>
<name>A0A974CZH5_XENLA</name>
<dbReference type="Proteomes" id="UP000694892">
    <property type="component" value="Chromosome 5L"/>
</dbReference>